<dbReference type="InterPro" id="IPR018359">
    <property type="entry name" value="Bromodomain_CS"/>
</dbReference>
<dbReference type="Gene3D" id="1.20.120.1750">
    <property type="match status" value="1"/>
</dbReference>
<dbReference type="SUPFAM" id="SSF57850">
    <property type="entry name" value="RING/U-box"/>
    <property type="match status" value="1"/>
</dbReference>
<evidence type="ECO:0000256" key="1">
    <source>
        <dbReference type="ARBA" id="ARBA00023117"/>
    </source>
</evidence>
<dbReference type="PANTHER" id="PTHR11685">
    <property type="entry name" value="RBR FAMILY RING FINGER AND IBR DOMAIN-CONTAINING"/>
    <property type="match status" value="1"/>
</dbReference>
<evidence type="ECO:0000259" key="4">
    <source>
        <dbReference type="PROSITE" id="PS50014"/>
    </source>
</evidence>
<dbReference type="PRINTS" id="PR00503">
    <property type="entry name" value="BROMODOMAIN"/>
</dbReference>
<feature type="region of interest" description="Disordered" evidence="3">
    <location>
        <begin position="361"/>
        <end position="380"/>
    </location>
</feature>
<protein>
    <recommendedName>
        <fullName evidence="4">Bromo domain-containing protein</fullName>
    </recommendedName>
</protein>
<dbReference type="AlphaFoldDB" id="A0AAN6JYG4"/>
<dbReference type="SUPFAM" id="SSF47370">
    <property type="entry name" value="Bromodomain"/>
    <property type="match status" value="1"/>
</dbReference>
<dbReference type="Gene3D" id="1.20.920.10">
    <property type="entry name" value="Bromodomain-like"/>
    <property type="match status" value="1"/>
</dbReference>
<accession>A0AAN6JYG4</accession>
<organism evidence="5 6">
    <name type="scientific">Friedmanniomyces endolithicus</name>
    <dbReference type="NCBI Taxonomy" id="329885"/>
    <lineage>
        <taxon>Eukaryota</taxon>
        <taxon>Fungi</taxon>
        <taxon>Dikarya</taxon>
        <taxon>Ascomycota</taxon>
        <taxon>Pezizomycotina</taxon>
        <taxon>Dothideomycetes</taxon>
        <taxon>Dothideomycetidae</taxon>
        <taxon>Mycosphaerellales</taxon>
        <taxon>Teratosphaeriaceae</taxon>
        <taxon>Friedmanniomyces</taxon>
    </lineage>
</organism>
<sequence>MSVPFNMDAVMSSTTTAPVPVTPATIPTSPPTAGPKMDLTVRMPPKSPPRSCIICTEPSEDLVRPCRSCSSDYCGDCLVEMFAAATEDPSRMPPRCCNLLQIHTAALDVGLEDDYRAKFEEWITLNKTYCPSPLCSAFIPERLLPLEEPKGATISLTSILTQLVTSVSESPAARFFRGELPITELPGYTEVVLHPMDLGMIQSKVQALSYSSTTDLTKDMLLIVKNARLYNGPEHPIAKAADQMLEKYVSELSKKIDKLVLLASRTSPGDHVICPKCHIAICVKCKQIEHSINPCDTSVQDHELAMLEQFRYKRCPLCKHAVKKMFGCPFMQCVCGAHWCYYCQRSIDECDGVCDEQAAMEDMEEEEEEDEEEGYGDDDEDGLEQLAEMRRNLLASEAMARVNKAAAPAPPATTVPSAPDTTPLPPTQRPNTRIVDLDAGGARRWAGADEDFGDEPDEHKYQLWSCPHTFITFTAPDDGYDHGDLDRMECNKCYTHVDTHPTKASASDIGVKLSMQRLEVCAAKLSKAWGGAGVPLDHEPGSGEACVKATVAMECKWCRLLVCWPCQEKLRALKVED</sequence>
<comment type="caution">
    <text evidence="5">The sequence shown here is derived from an EMBL/GenBank/DDBJ whole genome shotgun (WGS) entry which is preliminary data.</text>
</comment>
<dbReference type="PROSITE" id="PS00633">
    <property type="entry name" value="BROMODOMAIN_1"/>
    <property type="match status" value="1"/>
</dbReference>
<dbReference type="CDD" id="cd22584">
    <property type="entry name" value="Rcat_RBR_unk"/>
    <property type="match status" value="1"/>
</dbReference>
<evidence type="ECO:0000313" key="5">
    <source>
        <dbReference type="EMBL" id="KAK0955781.1"/>
    </source>
</evidence>
<dbReference type="GO" id="GO:0004842">
    <property type="term" value="F:ubiquitin-protein transferase activity"/>
    <property type="evidence" value="ECO:0007669"/>
    <property type="project" value="InterPro"/>
</dbReference>
<proteinExistence type="predicted"/>
<name>A0AAN6JYG4_9PEZI</name>
<dbReference type="Proteomes" id="UP001175353">
    <property type="component" value="Unassembled WGS sequence"/>
</dbReference>
<dbReference type="GO" id="GO:0016567">
    <property type="term" value="P:protein ubiquitination"/>
    <property type="evidence" value="ECO:0007669"/>
    <property type="project" value="InterPro"/>
</dbReference>
<dbReference type="InterPro" id="IPR031127">
    <property type="entry name" value="E3_UB_ligase_RBR"/>
</dbReference>
<dbReference type="CDD" id="cd04369">
    <property type="entry name" value="Bromodomain"/>
    <property type="match status" value="1"/>
</dbReference>
<evidence type="ECO:0000256" key="2">
    <source>
        <dbReference type="PROSITE-ProRule" id="PRU00035"/>
    </source>
</evidence>
<dbReference type="InterPro" id="IPR036427">
    <property type="entry name" value="Bromodomain-like_sf"/>
</dbReference>
<keyword evidence="1 2" id="KW-0103">Bromodomain</keyword>
<dbReference type="SMART" id="SM00297">
    <property type="entry name" value="BROMO"/>
    <property type="match status" value="1"/>
</dbReference>
<feature type="domain" description="Bromo" evidence="4">
    <location>
        <begin position="168"/>
        <end position="238"/>
    </location>
</feature>
<dbReference type="Pfam" id="PF00439">
    <property type="entry name" value="Bromodomain"/>
    <property type="match status" value="1"/>
</dbReference>
<reference evidence="5" key="1">
    <citation type="submission" date="2023-06" db="EMBL/GenBank/DDBJ databases">
        <title>Black Yeasts Isolated from many extreme environments.</title>
        <authorList>
            <person name="Coleine C."/>
            <person name="Stajich J.E."/>
            <person name="Selbmann L."/>
        </authorList>
    </citation>
    <scope>NUCLEOTIDE SEQUENCE</scope>
    <source>
        <strain evidence="5">CCFEE 5200</strain>
    </source>
</reference>
<evidence type="ECO:0000256" key="3">
    <source>
        <dbReference type="SAM" id="MobiDB-lite"/>
    </source>
</evidence>
<feature type="region of interest" description="Disordered" evidence="3">
    <location>
        <begin position="404"/>
        <end position="441"/>
    </location>
</feature>
<dbReference type="InterPro" id="IPR001487">
    <property type="entry name" value="Bromodomain"/>
</dbReference>
<dbReference type="EMBL" id="JAUJLE010000457">
    <property type="protein sequence ID" value="KAK0955781.1"/>
    <property type="molecule type" value="Genomic_DNA"/>
</dbReference>
<gene>
    <name evidence="5" type="ORF">LTR91_022686</name>
</gene>
<keyword evidence="6" id="KW-1185">Reference proteome</keyword>
<dbReference type="PROSITE" id="PS50014">
    <property type="entry name" value="BROMODOMAIN_2"/>
    <property type="match status" value="1"/>
</dbReference>
<dbReference type="GO" id="GO:0006325">
    <property type="term" value="P:chromatin organization"/>
    <property type="evidence" value="ECO:0007669"/>
    <property type="project" value="UniProtKB-ARBA"/>
</dbReference>
<evidence type="ECO:0000313" key="6">
    <source>
        <dbReference type="Proteomes" id="UP001175353"/>
    </source>
</evidence>